<dbReference type="AlphaFoldDB" id="A0A1T4MVZ9"/>
<name>A0A1T4MVZ9_9BACT</name>
<dbReference type="STRING" id="634771.SAMN04488128_1011295"/>
<dbReference type="OrthoDB" id="1351981at2"/>
<dbReference type="Pfam" id="PF13563">
    <property type="entry name" value="2_5_RNA_ligase2"/>
    <property type="match status" value="1"/>
</dbReference>
<protein>
    <submittedName>
        <fullName evidence="1">2'-5' RNA ligase</fullName>
    </submittedName>
</protein>
<gene>
    <name evidence="1" type="ORF">SAMN04488128_1011295</name>
</gene>
<organism evidence="1 2">
    <name type="scientific">Chitinophaga eiseniae</name>
    <dbReference type="NCBI Taxonomy" id="634771"/>
    <lineage>
        <taxon>Bacteria</taxon>
        <taxon>Pseudomonadati</taxon>
        <taxon>Bacteroidota</taxon>
        <taxon>Chitinophagia</taxon>
        <taxon>Chitinophagales</taxon>
        <taxon>Chitinophagaceae</taxon>
        <taxon>Chitinophaga</taxon>
    </lineage>
</organism>
<dbReference type="Gene3D" id="3.90.1140.10">
    <property type="entry name" value="Cyclic phosphodiesterase"/>
    <property type="match status" value="1"/>
</dbReference>
<dbReference type="SUPFAM" id="SSF55144">
    <property type="entry name" value="LigT-like"/>
    <property type="match status" value="1"/>
</dbReference>
<evidence type="ECO:0000313" key="1">
    <source>
        <dbReference type="EMBL" id="SJZ70945.1"/>
    </source>
</evidence>
<dbReference type="EMBL" id="FUWZ01000001">
    <property type="protein sequence ID" value="SJZ70945.1"/>
    <property type="molecule type" value="Genomic_DNA"/>
</dbReference>
<dbReference type="GO" id="GO:0016874">
    <property type="term" value="F:ligase activity"/>
    <property type="evidence" value="ECO:0007669"/>
    <property type="project" value="UniProtKB-KW"/>
</dbReference>
<evidence type="ECO:0000313" key="2">
    <source>
        <dbReference type="Proteomes" id="UP000190367"/>
    </source>
</evidence>
<proteinExistence type="predicted"/>
<dbReference type="InterPro" id="IPR009097">
    <property type="entry name" value="Cyclic_Pdiesterase"/>
</dbReference>
<dbReference type="Proteomes" id="UP000190367">
    <property type="component" value="Unassembled WGS sequence"/>
</dbReference>
<sequence>MNTNYETSEALFDYLLVVNPDVVVAKDVNRIRQFIATSLEDAASITSPVYIPLFRSEFPARFENDFIDMVEEVAKRQSGFAIYTSRLEAVRHTDGRQSICVNVANPKPLVELHKSIMQCFDLKPQTFKPGMTIARGLDEVAVGKVLPALTQRLFVRSFNCHCFTLLKRPVTGGKYQRVRDIVFGDIEHMTGSLFNYAA</sequence>
<accession>A0A1T4MVZ9</accession>
<keyword evidence="1" id="KW-0436">Ligase</keyword>
<reference evidence="2" key="1">
    <citation type="submission" date="2017-02" db="EMBL/GenBank/DDBJ databases">
        <authorList>
            <person name="Varghese N."/>
            <person name="Submissions S."/>
        </authorList>
    </citation>
    <scope>NUCLEOTIDE SEQUENCE [LARGE SCALE GENOMIC DNA]</scope>
    <source>
        <strain evidence="2">DSM 22224</strain>
    </source>
</reference>
<dbReference type="RefSeq" id="WP_078667906.1">
    <property type="nucleotide sequence ID" value="NZ_FUWZ01000001.1"/>
</dbReference>
<keyword evidence="2" id="KW-1185">Reference proteome</keyword>